<dbReference type="Proteomes" id="UP000076871">
    <property type="component" value="Unassembled WGS sequence"/>
</dbReference>
<feature type="compositionally biased region" description="Basic and acidic residues" evidence="1">
    <location>
        <begin position="41"/>
        <end position="55"/>
    </location>
</feature>
<accession>A0A165H1G6</accession>
<dbReference type="InParanoid" id="A0A165H1G6"/>
<feature type="signal peptide" evidence="2">
    <location>
        <begin position="1"/>
        <end position="20"/>
    </location>
</feature>
<dbReference type="RefSeq" id="XP_040768852.1">
    <property type="nucleotide sequence ID" value="XM_040907789.1"/>
</dbReference>
<proteinExistence type="predicted"/>
<keyword evidence="2" id="KW-0732">Signal</keyword>
<organism evidence="3 4">
    <name type="scientific">Laetiporus sulphureus 93-53</name>
    <dbReference type="NCBI Taxonomy" id="1314785"/>
    <lineage>
        <taxon>Eukaryota</taxon>
        <taxon>Fungi</taxon>
        <taxon>Dikarya</taxon>
        <taxon>Basidiomycota</taxon>
        <taxon>Agaricomycotina</taxon>
        <taxon>Agaricomycetes</taxon>
        <taxon>Polyporales</taxon>
        <taxon>Laetiporus</taxon>
    </lineage>
</organism>
<evidence type="ECO:0000256" key="2">
    <source>
        <dbReference type="SAM" id="SignalP"/>
    </source>
</evidence>
<evidence type="ECO:0000313" key="3">
    <source>
        <dbReference type="EMBL" id="KZT11112.1"/>
    </source>
</evidence>
<dbReference type="AlphaFoldDB" id="A0A165H1G6"/>
<sequence length="70" mass="7676">MQSRILLVLLVLALAFIAAASPIPDEGTLVKKTLKQYQMKRRDGSLPVKRQDGKPSKKWFAPVATGVPSD</sequence>
<protein>
    <submittedName>
        <fullName evidence="3">Uncharacterized protein</fullName>
    </submittedName>
</protein>
<evidence type="ECO:0000256" key="1">
    <source>
        <dbReference type="SAM" id="MobiDB-lite"/>
    </source>
</evidence>
<keyword evidence="4" id="KW-1185">Reference proteome</keyword>
<name>A0A165H1G6_9APHY</name>
<feature type="chain" id="PRO_5007858431" evidence="2">
    <location>
        <begin position="21"/>
        <end position="70"/>
    </location>
</feature>
<dbReference type="EMBL" id="KV427607">
    <property type="protein sequence ID" value="KZT11112.1"/>
    <property type="molecule type" value="Genomic_DNA"/>
</dbReference>
<dbReference type="GeneID" id="63824818"/>
<reference evidence="3 4" key="1">
    <citation type="journal article" date="2016" name="Mol. Biol. Evol.">
        <title>Comparative Genomics of Early-Diverging Mushroom-Forming Fungi Provides Insights into the Origins of Lignocellulose Decay Capabilities.</title>
        <authorList>
            <person name="Nagy L.G."/>
            <person name="Riley R."/>
            <person name="Tritt A."/>
            <person name="Adam C."/>
            <person name="Daum C."/>
            <person name="Floudas D."/>
            <person name="Sun H."/>
            <person name="Yadav J.S."/>
            <person name="Pangilinan J."/>
            <person name="Larsson K.H."/>
            <person name="Matsuura K."/>
            <person name="Barry K."/>
            <person name="Labutti K."/>
            <person name="Kuo R."/>
            <person name="Ohm R.A."/>
            <person name="Bhattacharya S.S."/>
            <person name="Shirouzu T."/>
            <person name="Yoshinaga Y."/>
            <person name="Martin F.M."/>
            <person name="Grigoriev I.V."/>
            <person name="Hibbett D.S."/>
        </authorList>
    </citation>
    <scope>NUCLEOTIDE SEQUENCE [LARGE SCALE GENOMIC DNA]</scope>
    <source>
        <strain evidence="3 4">93-53</strain>
    </source>
</reference>
<gene>
    <name evidence="3" type="ORF">LAESUDRAFT_720293</name>
</gene>
<evidence type="ECO:0000313" key="4">
    <source>
        <dbReference type="Proteomes" id="UP000076871"/>
    </source>
</evidence>
<feature type="region of interest" description="Disordered" evidence="1">
    <location>
        <begin position="41"/>
        <end position="70"/>
    </location>
</feature>
<dbReference type="OrthoDB" id="2798350at2759"/>